<dbReference type="PANTHER" id="PTHR40761">
    <property type="entry name" value="CONSERVED INTEGRAL MEMBRANE ALANINE VALINE AND LEUCINE RICH PROTEIN-RELATED"/>
    <property type="match status" value="1"/>
</dbReference>
<feature type="chain" id="PRO_5047134236" evidence="2">
    <location>
        <begin position="18"/>
        <end position="294"/>
    </location>
</feature>
<dbReference type="SUPFAM" id="SSF103481">
    <property type="entry name" value="Multidrug resistance efflux transporter EmrE"/>
    <property type="match status" value="1"/>
</dbReference>
<dbReference type="EMBL" id="JAINZZ010000022">
    <property type="protein sequence ID" value="MBY8879703.1"/>
    <property type="molecule type" value="Genomic_DNA"/>
</dbReference>
<evidence type="ECO:0000256" key="1">
    <source>
        <dbReference type="SAM" id="Phobius"/>
    </source>
</evidence>
<feature type="transmembrane region" description="Helical" evidence="1">
    <location>
        <begin position="54"/>
        <end position="72"/>
    </location>
</feature>
<reference evidence="3 4" key="1">
    <citation type="submission" date="2021-08" db="EMBL/GenBank/DDBJ databases">
        <title>WGS of actinomycetes from Thailand.</title>
        <authorList>
            <person name="Thawai C."/>
        </authorList>
    </citation>
    <scope>NUCLEOTIDE SEQUENCE [LARGE SCALE GENOMIC DNA]</scope>
    <source>
        <strain evidence="3 4">PLK6-54</strain>
    </source>
</reference>
<keyword evidence="1" id="KW-0812">Transmembrane</keyword>
<feature type="transmembrane region" description="Helical" evidence="1">
    <location>
        <begin position="232"/>
        <end position="251"/>
    </location>
</feature>
<proteinExistence type="predicted"/>
<dbReference type="Proteomes" id="UP000778578">
    <property type="component" value="Unassembled WGS sequence"/>
</dbReference>
<feature type="transmembrane region" description="Helical" evidence="1">
    <location>
        <begin position="164"/>
        <end position="184"/>
    </location>
</feature>
<gene>
    <name evidence="3" type="ORF">K7862_18960</name>
</gene>
<evidence type="ECO:0000256" key="2">
    <source>
        <dbReference type="SAM" id="SignalP"/>
    </source>
</evidence>
<feature type="transmembrane region" description="Helical" evidence="1">
    <location>
        <begin position="139"/>
        <end position="158"/>
    </location>
</feature>
<keyword evidence="4" id="KW-1185">Reference proteome</keyword>
<keyword evidence="2" id="KW-0732">Signal</keyword>
<comment type="caution">
    <text evidence="3">The sequence shown here is derived from an EMBL/GenBank/DDBJ whole genome shotgun (WGS) entry which is preliminary data.</text>
</comment>
<dbReference type="PANTHER" id="PTHR40761:SF1">
    <property type="entry name" value="CONSERVED INTEGRAL MEMBRANE ALANINE VALINE AND LEUCINE RICH PROTEIN-RELATED"/>
    <property type="match status" value="1"/>
</dbReference>
<dbReference type="InterPro" id="IPR037185">
    <property type="entry name" value="EmrE-like"/>
</dbReference>
<dbReference type="Gene3D" id="1.10.3730.20">
    <property type="match status" value="1"/>
</dbReference>
<protein>
    <submittedName>
        <fullName evidence="3">DMT family transporter</fullName>
    </submittedName>
</protein>
<feature type="transmembrane region" description="Helical" evidence="1">
    <location>
        <begin position="196"/>
        <end position="220"/>
    </location>
</feature>
<sequence length="294" mass="29897">MTVLTVVMALLSAAFNAATSVLQRRAAVEPATSSGRGPAAAWARAAFLLSQPQWWAGAGAMALSAVCQVIALDVGELSVVQPLLASELLFTLLIGAVVFHRRPDAGTWSSFAVLAAGLALFLAAADPSGGGETADRERWLAVGAVLVAALGFLLGIAAHTGGPLRAAALGSATSVCFAATAALIKEVTVRFPDGAMGVLTTWQTYAAAAVGLTAVLLLQWTLRAGTLAVSQPALTLGDALISVALGVLLFGEDIATGWRLLPELLGACLMAIGVAGLTRSPAVATGERWDDVRT</sequence>
<keyword evidence="1" id="KW-0472">Membrane</keyword>
<feature type="transmembrane region" description="Helical" evidence="1">
    <location>
        <begin position="105"/>
        <end position="127"/>
    </location>
</feature>
<dbReference type="NCBIfam" id="NF038012">
    <property type="entry name" value="DMT_1"/>
    <property type="match status" value="1"/>
</dbReference>
<organism evidence="3 4">
    <name type="scientific">Actinacidiphila acidipaludis</name>
    <dbReference type="NCBI Taxonomy" id="2873382"/>
    <lineage>
        <taxon>Bacteria</taxon>
        <taxon>Bacillati</taxon>
        <taxon>Actinomycetota</taxon>
        <taxon>Actinomycetes</taxon>
        <taxon>Kitasatosporales</taxon>
        <taxon>Streptomycetaceae</taxon>
        <taxon>Actinacidiphila</taxon>
    </lineage>
</organism>
<name>A0ABS7Q975_9ACTN</name>
<feature type="transmembrane region" description="Helical" evidence="1">
    <location>
        <begin position="79"/>
        <end position="99"/>
    </location>
</feature>
<evidence type="ECO:0000313" key="4">
    <source>
        <dbReference type="Proteomes" id="UP000778578"/>
    </source>
</evidence>
<accession>A0ABS7Q975</accession>
<evidence type="ECO:0000313" key="3">
    <source>
        <dbReference type="EMBL" id="MBY8879703.1"/>
    </source>
</evidence>
<keyword evidence="1" id="KW-1133">Transmembrane helix</keyword>
<feature type="signal peptide" evidence="2">
    <location>
        <begin position="1"/>
        <end position="17"/>
    </location>
</feature>